<sequence length="109" mass="11870">MISQAYPGFWTNHGRKAIKEELVHADMDAIPIAVVKHERTADGVYNDGEGSRRKKARLTQPSVPQPCTAPIIQIPSAPVLPMHAQIATPTTSSLSSALHPLSPSTRPYY</sequence>
<name>W4KHY2_HETIT</name>
<dbReference type="RefSeq" id="XP_009542313.1">
    <property type="nucleotide sequence ID" value="XM_009544018.1"/>
</dbReference>
<gene>
    <name evidence="2" type="ORF">HETIRDRAFT_438274</name>
</gene>
<reference evidence="2 3" key="1">
    <citation type="journal article" date="2012" name="New Phytol.">
        <title>Insight into trade-off between wood decay and parasitism from the genome of a fungal forest pathogen.</title>
        <authorList>
            <person name="Olson A."/>
            <person name="Aerts A."/>
            <person name="Asiegbu F."/>
            <person name="Belbahri L."/>
            <person name="Bouzid O."/>
            <person name="Broberg A."/>
            <person name="Canback B."/>
            <person name="Coutinho P.M."/>
            <person name="Cullen D."/>
            <person name="Dalman K."/>
            <person name="Deflorio G."/>
            <person name="van Diepen L.T."/>
            <person name="Dunand C."/>
            <person name="Duplessis S."/>
            <person name="Durling M."/>
            <person name="Gonthier P."/>
            <person name="Grimwood J."/>
            <person name="Fossdal C.G."/>
            <person name="Hansson D."/>
            <person name="Henrissat B."/>
            <person name="Hietala A."/>
            <person name="Himmelstrand K."/>
            <person name="Hoffmeister D."/>
            <person name="Hogberg N."/>
            <person name="James T.Y."/>
            <person name="Karlsson M."/>
            <person name="Kohler A."/>
            <person name="Kues U."/>
            <person name="Lee Y.H."/>
            <person name="Lin Y.C."/>
            <person name="Lind M."/>
            <person name="Lindquist E."/>
            <person name="Lombard V."/>
            <person name="Lucas S."/>
            <person name="Lunden K."/>
            <person name="Morin E."/>
            <person name="Murat C."/>
            <person name="Park J."/>
            <person name="Raffaello T."/>
            <person name="Rouze P."/>
            <person name="Salamov A."/>
            <person name="Schmutz J."/>
            <person name="Solheim H."/>
            <person name="Stahlberg J."/>
            <person name="Velez H."/>
            <person name="de Vries R.P."/>
            <person name="Wiebenga A."/>
            <person name="Woodward S."/>
            <person name="Yakovlev I."/>
            <person name="Garbelotto M."/>
            <person name="Martin F."/>
            <person name="Grigoriev I.V."/>
            <person name="Stenlid J."/>
        </authorList>
    </citation>
    <scope>NUCLEOTIDE SEQUENCE [LARGE SCALE GENOMIC DNA]</scope>
    <source>
        <strain evidence="2 3">TC 32-1</strain>
    </source>
</reference>
<dbReference type="HOGENOM" id="CLU_2184302_0_0_1"/>
<evidence type="ECO:0000313" key="3">
    <source>
        <dbReference type="Proteomes" id="UP000030671"/>
    </source>
</evidence>
<accession>W4KHY2</accession>
<evidence type="ECO:0000313" key="2">
    <source>
        <dbReference type="EMBL" id="ETW85452.1"/>
    </source>
</evidence>
<protein>
    <submittedName>
        <fullName evidence="2">Uncharacterized protein</fullName>
    </submittedName>
</protein>
<dbReference type="InParanoid" id="W4KHY2"/>
<organism evidence="2 3">
    <name type="scientific">Heterobasidion irregulare (strain TC 32-1)</name>
    <dbReference type="NCBI Taxonomy" id="747525"/>
    <lineage>
        <taxon>Eukaryota</taxon>
        <taxon>Fungi</taxon>
        <taxon>Dikarya</taxon>
        <taxon>Basidiomycota</taxon>
        <taxon>Agaricomycotina</taxon>
        <taxon>Agaricomycetes</taxon>
        <taxon>Russulales</taxon>
        <taxon>Bondarzewiaceae</taxon>
        <taxon>Heterobasidion</taxon>
        <taxon>Heterobasidion annosum species complex</taxon>
    </lineage>
</organism>
<evidence type="ECO:0000256" key="1">
    <source>
        <dbReference type="SAM" id="MobiDB-lite"/>
    </source>
</evidence>
<dbReference type="Proteomes" id="UP000030671">
    <property type="component" value="Unassembled WGS sequence"/>
</dbReference>
<dbReference type="AlphaFoldDB" id="W4KHY2"/>
<proteinExistence type="predicted"/>
<dbReference type="EMBL" id="KI925455">
    <property type="protein sequence ID" value="ETW85452.1"/>
    <property type="molecule type" value="Genomic_DNA"/>
</dbReference>
<feature type="region of interest" description="Disordered" evidence="1">
    <location>
        <begin position="41"/>
        <end position="67"/>
    </location>
</feature>
<dbReference type="GeneID" id="20675037"/>
<feature type="region of interest" description="Disordered" evidence="1">
    <location>
        <begin position="90"/>
        <end position="109"/>
    </location>
</feature>
<keyword evidence="3" id="KW-1185">Reference proteome</keyword>
<dbReference type="KEGG" id="hir:HETIRDRAFT_438274"/>